<feature type="compositionally biased region" description="Basic and acidic residues" evidence="1">
    <location>
        <begin position="62"/>
        <end position="72"/>
    </location>
</feature>
<proteinExistence type="predicted"/>
<feature type="region of interest" description="Disordered" evidence="1">
    <location>
        <begin position="313"/>
        <end position="529"/>
    </location>
</feature>
<feature type="region of interest" description="Disordered" evidence="1">
    <location>
        <begin position="51"/>
        <end position="84"/>
    </location>
</feature>
<sequence>MSNVGNNRGNWRHSEVVCRSNNGRNDYRGNYQNSRQGNQWFESRNRFQNDHRGFNDRGYQFRNRDQNDDFSRGDQGNRGSSPYPVSRVRRNRYVLVITDHFSKWAEIMPLEKASARVIADKFFDNYISRFGAPIKLISANGPQFISDIFENLSERLGIRHVRTIVYRPQANRTERVNGGLAQMIANYVNEQHDTWDQFLREFAYAIRTAERLRDCLRRLDETQKHEKWEKYYNRHRHDVQIKVNDWVLIATHPLSSETRKVVAKFKPKFEGPYRVLDVKNNNVVIWKAGKRLTINVDQVRIYRYRKCDETEIGTGSSDNGSLRDESSGFDRVQRRSNESQDGKKKGSEVKRELEEKGLSFKNYQGEKRTNKTNKRGPLIRSIPSSWSEKSRMIKRSKNERLGYKRSHKSRSGGPERKIQKGSEHRVPKRTLSSNYRTNYNLPKFRKKSRKEETVTPTTSGYNLRPRNGKRLESRPTIERKTQQGGPVRSRKGRGRNDSPYIEERTRSSNKNARRGGDQQRQDQERKEACTRKSISLDVLVGNANYTSHKNQVGLGSRSSIGFGLLQGKWTCSSSTNLGDKKQQQ</sequence>
<accession>A0A8X6S5I3</accession>
<dbReference type="InterPro" id="IPR050951">
    <property type="entry name" value="Retrovirus_Pol_polyprotein"/>
</dbReference>
<feature type="compositionally biased region" description="Basic and acidic residues" evidence="1">
    <location>
        <begin position="321"/>
        <end position="369"/>
    </location>
</feature>
<dbReference type="InterPro" id="IPR036397">
    <property type="entry name" value="RNaseH_sf"/>
</dbReference>
<dbReference type="SUPFAM" id="SSF53098">
    <property type="entry name" value="Ribonuclease H-like"/>
    <property type="match status" value="1"/>
</dbReference>
<dbReference type="InterPro" id="IPR012337">
    <property type="entry name" value="RNaseH-like_sf"/>
</dbReference>
<dbReference type="GO" id="GO:0015074">
    <property type="term" value="P:DNA integration"/>
    <property type="evidence" value="ECO:0007669"/>
    <property type="project" value="InterPro"/>
</dbReference>
<feature type="compositionally biased region" description="Polar residues" evidence="1">
    <location>
        <begin position="430"/>
        <end position="440"/>
    </location>
</feature>
<feature type="domain" description="Integrase catalytic" evidence="2">
    <location>
        <begin position="57"/>
        <end position="235"/>
    </location>
</feature>
<dbReference type="GO" id="GO:0003676">
    <property type="term" value="F:nucleic acid binding"/>
    <property type="evidence" value="ECO:0007669"/>
    <property type="project" value="InterPro"/>
</dbReference>
<dbReference type="AlphaFoldDB" id="A0A8X6S5I3"/>
<dbReference type="Pfam" id="PF00665">
    <property type="entry name" value="rve"/>
    <property type="match status" value="1"/>
</dbReference>
<dbReference type="PANTHER" id="PTHR37984">
    <property type="entry name" value="PROTEIN CBG26694"/>
    <property type="match status" value="1"/>
</dbReference>
<dbReference type="Proteomes" id="UP000887159">
    <property type="component" value="Unassembled WGS sequence"/>
</dbReference>
<evidence type="ECO:0000259" key="2">
    <source>
        <dbReference type="PROSITE" id="PS50994"/>
    </source>
</evidence>
<keyword evidence="4" id="KW-1185">Reference proteome</keyword>
<dbReference type="PROSITE" id="PS50994">
    <property type="entry name" value="INTEGRASE"/>
    <property type="match status" value="1"/>
</dbReference>
<name>A0A8X6S5I3_TRICX</name>
<dbReference type="PANTHER" id="PTHR37984:SF5">
    <property type="entry name" value="PROTEIN NYNRIN-LIKE"/>
    <property type="match status" value="1"/>
</dbReference>
<dbReference type="EMBL" id="BMAU01021233">
    <property type="protein sequence ID" value="GFY02391.1"/>
    <property type="molecule type" value="Genomic_DNA"/>
</dbReference>
<protein>
    <recommendedName>
        <fullName evidence="2">Integrase catalytic domain-containing protein</fullName>
    </recommendedName>
</protein>
<organism evidence="3 4">
    <name type="scientific">Trichonephila clavipes</name>
    <name type="common">Golden silk orbweaver</name>
    <name type="synonym">Nephila clavipes</name>
    <dbReference type="NCBI Taxonomy" id="2585209"/>
    <lineage>
        <taxon>Eukaryota</taxon>
        <taxon>Metazoa</taxon>
        <taxon>Ecdysozoa</taxon>
        <taxon>Arthropoda</taxon>
        <taxon>Chelicerata</taxon>
        <taxon>Arachnida</taxon>
        <taxon>Araneae</taxon>
        <taxon>Araneomorphae</taxon>
        <taxon>Entelegynae</taxon>
        <taxon>Araneoidea</taxon>
        <taxon>Nephilidae</taxon>
        <taxon>Trichonephila</taxon>
    </lineage>
</organism>
<feature type="region of interest" description="Disordered" evidence="1">
    <location>
        <begin position="22"/>
        <end position="41"/>
    </location>
</feature>
<dbReference type="Gene3D" id="3.30.420.10">
    <property type="entry name" value="Ribonuclease H-like superfamily/Ribonuclease H"/>
    <property type="match status" value="1"/>
</dbReference>
<feature type="compositionally biased region" description="Basic and acidic residues" evidence="1">
    <location>
        <begin position="413"/>
        <end position="425"/>
    </location>
</feature>
<comment type="caution">
    <text evidence="3">The sequence shown here is derived from an EMBL/GenBank/DDBJ whole genome shotgun (WGS) entry which is preliminary data.</text>
</comment>
<feature type="compositionally biased region" description="Basic and acidic residues" evidence="1">
    <location>
        <begin position="469"/>
        <end position="481"/>
    </location>
</feature>
<evidence type="ECO:0000256" key="1">
    <source>
        <dbReference type="SAM" id="MobiDB-lite"/>
    </source>
</evidence>
<reference evidence="3" key="1">
    <citation type="submission" date="2020-08" db="EMBL/GenBank/DDBJ databases">
        <title>Multicomponent nature underlies the extraordinary mechanical properties of spider dragline silk.</title>
        <authorList>
            <person name="Kono N."/>
            <person name="Nakamura H."/>
            <person name="Mori M."/>
            <person name="Yoshida Y."/>
            <person name="Ohtoshi R."/>
            <person name="Malay A.D."/>
            <person name="Moran D.A.P."/>
            <person name="Tomita M."/>
            <person name="Numata K."/>
            <person name="Arakawa K."/>
        </authorList>
    </citation>
    <scope>NUCLEOTIDE SEQUENCE</scope>
</reference>
<feature type="compositionally biased region" description="Basic and acidic residues" evidence="1">
    <location>
        <begin position="388"/>
        <end position="402"/>
    </location>
</feature>
<dbReference type="InterPro" id="IPR001584">
    <property type="entry name" value="Integrase_cat-core"/>
</dbReference>
<feature type="compositionally biased region" description="Basic and acidic residues" evidence="1">
    <location>
        <begin position="514"/>
        <end position="529"/>
    </location>
</feature>
<evidence type="ECO:0000313" key="3">
    <source>
        <dbReference type="EMBL" id="GFY02391.1"/>
    </source>
</evidence>
<gene>
    <name evidence="3" type="primary">NCL1_50502</name>
    <name evidence="3" type="ORF">TNCV_3502721</name>
</gene>
<evidence type="ECO:0000313" key="4">
    <source>
        <dbReference type="Proteomes" id="UP000887159"/>
    </source>
</evidence>